<dbReference type="Proteomes" id="UP000623608">
    <property type="component" value="Unassembled WGS sequence"/>
</dbReference>
<dbReference type="EMBL" id="BOMY01000060">
    <property type="protein sequence ID" value="GIF26322.1"/>
    <property type="molecule type" value="Genomic_DNA"/>
</dbReference>
<protein>
    <recommendedName>
        <fullName evidence="3">DUF4279 domain-containing protein</fullName>
    </recommendedName>
</protein>
<proteinExistence type="predicted"/>
<comment type="caution">
    <text evidence="1">The sequence shown here is derived from an EMBL/GenBank/DDBJ whole genome shotgun (WGS) entry which is preliminary data.</text>
</comment>
<reference evidence="1" key="1">
    <citation type="submission" date="2021-01" db="EMBL/GenBank/DDBJ databases">
        <title>Whole genome shotgun sequence of Actinoplanes tereljensis NBRC 105297.</title>
        <authorList>
            <person name="Komaki H."/>
            <person name="Tamura T."/>
        </authorList>
    </citation>
    <scope>NUCLEOTIDE SEQUENCE</scope>
    <source>
        <strain evidence="1">NBRC 105297</strain>
    </source>
</reference>
<dbReference type="Pfam" id="PF14106">
    <property type="entry name" value="DUF4279"/>
    <property type="match status" value="1"/>
</dbReference>
<sequence length="121" mass="12713">MNGWRVALAVRSVTVHPDDVSRRLGLSPDRTSSRPEQRWPYIWELASDRPPDADLDDHLAAVAGRCAAALTAIAELAATEGVTVAVEAVFRGAEAPGIWIPPAAIAFAAACGIGVDVDLLS</sequence>
<dbReference type="AlphaFoldDB" id="A0A919NZU4"/>
<accession>A0A919NZU4</accession>
<keyword evidence="2" id="KW-1185">Reference proteome</keyword>
<gene>
    <name evidence="1" type="ORF">Ate02nite_90520</name>
</gene>
<evidence type="ECO:0000313" key="2">
    <source>
        <dbReference type="Proteomes" id="UP000623608"/>
    </source>
</evidence>
<evidence type="ECO:0008006" key="3">
    <source>
        <dbReference type="Google" id="ProtNLM"/>
    </source>
</evidence>
<dbReference type="RefSeq" id="WP_203814125.1">
    <property type="nucleotide sequence ID" value="NZ_BOMY01000060.1"/>
</dbReference>
<dbReference type="InterPro" id="IPR025459">
    <property type="entry name" value="DUF4279"/>
</dbReference>
<organism evidence="1 2">
    <name type="scientific">Paractinoplanes tereljensis</name>
    <dbReference type="NCBI Taxonomy" id="571912"/>
    <lineage>
        <taxon>Bacteria</taxon>
        <taxon>Bacillati</taxon>
        <taxon>Actinomycetota</taxon>
        <taxon>Actinomycetes</taxon>
        <taxon>Micromonosporales</taxon>
        <taxon>Micromonosporaceae</taxon>
        <taxon>Paractinoplanes</taxon>
    </lineage>
</organism>
<evidence type="ECO:0000313" key="1">
    <source>
        <dbReference type="EMBL" id="GIF26322.1"/>
    </source>
</evidence>
<name>A0A919NZU4_9ACTN</name>